<dbReference type="AlphaFoldDB" id="A0AAW1VXW5"/>
<accession>A0AAW1VXW5</accession>
<dbReference type="EMBL" id="JBEDUW010000007">
    <property type="protein sequence ID" value="KAK9911886.1"/>
    <property type="molecule type" value="Genomic_DNA"/>
</dbReference>
<protein>
    <submittedName>
        <fullName evidence="2">Uncharacterized protein</fullName>
    </submittedName>
</protein>
<feature type="region of interest" description="Disordered" evidence="1">
    <location>
        <begin position="1"/>
        <end position="62"/>
    </location>
</feature>
<name>A0AAW1VXW5_RUBAR</name>
<evidence type="ECO:0000313" key="2">
    <source>
        <dbReference type="EMBL" id="KAK9911886.1"/>
    </source>
</evidence>
<keyword evidence="3" id="KW-1185">Reference proteome</keyword>
<evidence type="ECO:0000313" key="3">
    <source>
        <dbReference type="Proteomes" id="UP001457282"/>
    </source>
</evidence>
<gene>
    <name evidence="2" type="ORF">M0R45_035766</name>
</gene>
<sequence length="191" mass="21135">MPSSTSFNHGKLTPPLPSINQPEPPLPPLQSPNQPVLLTKAQPKSIHSSTSPNPSQIPEPIAQPNLQSYSLRNHHCELLNPWQPNLPFPSSNNTSQPHLLPSQSRAPSITSHHRPAAHVLAKSQNQTQTMAVPIQPISPNHNSIPLCLYHILKTTEPMSHLPIPLHHHRVLCSLLQSLRPHRAAMKPAWIC</sequence>
<comment type="caution">
    <text evidence="2">The sequence shown here is derived from an EMBL/GenBank/DDBJ whole genome shotgun (WGS) entry which is preliminary data.</text>
</comment>
<evidence type="ECO:0000256" key="1">
    <source>
        <dbReference type="SAM" id="MobiDB-lite"/>
    </source>
</evidence>
<dbReference type="Proteomes" id="UP001457282">
    <property type="component" value="Unassembled WGS sequence"/>
</dbReference>
<reference evidence="2 3" key="1">
    <citation type="journal article" date="2023" name="G3 (Bethesda)">
        <title>A chromosome-length genome assembly and annotation of blackberry (Rubus argutus, cv. 'Hillquist').</title>
        <authorList>
            <person name="Bruna T."/>
            <person name="Aryal R."/>
            <person name="Dudchenko O."/>
            <person name="Sargent D.J."/>
            <person name="Mead D."/>
            <person name="Buti M."/>
            <person name="Cavallini A."/>
            <person name="Hytonen T."/>
            <person name="Andres J."/>
            <person name="Pham M."/>
            <person name="Weisz D."/>
            <person name="Mascagni F."/>
            <person name="Usai G."/>
            <person name="Natali L."/>
            <person name="Bassil N."/>
            <person name="Fernandez G.E."/>
            <person name="Lomsadze A."/>
            <person name="Armour M."/>
            <person name="Olukolu B."/>
            <person name="Poorten T."/>
            <person name="Britton C."/>
            <person name="Davik J."/>
            <person name="Ashrafi H."/>
            <person name="Aiden E.L."/>
            <person name="Borodovsky M."/>
            <person name="Worthington M."/>
        </authorList>
    </citation>
    <scope>NUCLEOTIDE SEQUENCE [LARGE SCALE GENOMIC DNA]</scope>
    <source>
        <strain evidence="2">PI 553951</strain>
    </source>
</reference>
<feature type="compositionally biased region" description="Polar residues" evidence="1">
    <location>
        <begin position="45"/>
        <end position="56"/>
    </location>
</feature>
<feature type="region of interest" description="Disordered" evidence="1">
    <location>
        <begin position="87"/>
        <end position="125"/>
    </location>
</feature>
<proteinExistence type="predicted"/>
<organism evidence="2 3">
    <name type="scientific">Rubus argutus</name>
    <name type="common">Southern blackberry</name>
    <dbReference type="NCBI Taxonomy" id="59490"/>
    <lineage>
        <taxon>Eukaryota</taxon>
        <taxon>Viridiplantae</taxon>
        <taxon>Streptophyta</taxon>
        <taxon>Embryophyta</taxon>
        <taxon>Tracheophyta</taxon>
        <taxon>Spermatophyta</taxon>
        <taxon>Magnoliopsida</taxon>
        <taxon>eudicotyledons</taxon>
        <taxon>Gunneridae</taxon>
        <taxon>Pentapetalae</taxon>
        <taxon>rosids</taxon>
        <taxon>fabids</taxon>
        <taxon>Rosales</taxon>
        <taxon>Rosaceae</taxon>
        <taxon>Rosoideae</taxon>
        <taxon>Rosoideae incertae sedis</taxon>
        <taxon>Rubus</taxon>
    </lineage>
</organism>
<feature type="compositionally biased region" description="Pro residues" evidence="1">
    <location>
        <begin position="14"/>
        <end position="30"/>
    </location>
</feature>
<feature type="compositionally biased region" description="Polar residues" evidence="1">
    <location>
        <begin position="88"/>
        <end position="110"/>
    </location>
</feature>